<accession>A0A6C2TW33</accession>
<gene>
    <name evidence="2" type="ORF">PDESU_00323</name>
</gene>
<dbReference type="EMBL" id="CAAHFG010000001">
    <property type="protein sequence ID" value="VGO11777.1"/>
    <property type="molecule type" value="Genomic_DNA"/>
</dbReference>
<dbReference type="Proteomes" id="UP000366872">
    <property type="component" value="Unassembled WGS sequence"/>
</dbReference>
<feature type="compositionally biased region" description="Polar residues" evidence="1">
    <location>
        <begin position="450"/>
        <end position="463"/>
    </location>
</feature>
<dbReference type="AlphaFoldDB" id="A0A6C2TW33"/>
<reference evidence="2 3" key="1">
    <citation type="submission" date="2019-04" db="EMBL/GenBank/DDBJ databases">
        <authorList>
            <person name="Van Vliet M D."/>
        </authorList>
    </citation>
    <scope>NUCLEOTIDE SEQUENCE [LARGE SCALE GENOMIC DNA]</scope>
    <source>
        <strain evidence="2 3">F1</strain>
    </source>
</reference>
<dbReference type="Gene3D" id="2.160.20.10">
    <property type="entry name" value="Single-stranded right-handed beta-helix, Pectin lyase-like"/>
    <property type="match status" value="1"/>
</dbReference>
<proteinExistence type="predicted"/>
<dbReference type="InterPro" id="IPR011050">
    <property type="entry name" value="Pectin_lyase_fold/virulence"/>
</dbReference>
<name>A0A6C2TW33_PONDE</name>
<dbReference type="InterPro" id="IPR012334">
    <property type="entry name" value="Pectin_lyas_fold"/>
</dbReference>
<dbReference type="RefSeq" id="WP_136077502.1">
    <property type="nucleotide sequence ID" value="NZ_CAAHFG010000001.1"/>
</dbReference>
<protein>
    <recommendedName>
        <fullName evidence="4">Right handed beta helix domain-containing protein</fullName>
    </recommendedName>
</protein>
<feature type="compositionally biased region" description="Low complexity" evidence="1">
    <location>
        <begin position="438"/>
        <end position="447"/>
    </location>
</feature>
<organism evidence="2 3">
    <name type="scientific">Pontiella desulfatans</name>
    <dbReference type="NCBI Taxonomy" id="2750659"/>
    <lineage>
        <taxon>Bacteria</taxon>
        <taxon>Pseudomonadati</taxon>
        <taxon>Kiritimatiellota</taxon>
        <taxon>Kiritimatiellia</taxon>
        <taxon>Kiritimatiellales</taxon>
        <taxon>Pontiellaceae</taxon>
        <taxon>Pontiella</taxon>
    </lineage>
</organism>
<evidence type="ECO:0000313" key="3">
    <source>
        <dbReference type="Proteomes" id="UP000366872"/>
    </source>
</evidence>
<feature type="region of interest" description="Disordered" evidence="1">
    <location>
        <begin position="438"/>
        <end position="463"/>
    </location>
</feature>
<dbReference type="SUPFAM" id="SSF51126">
    <property type="entry name" value="Pectin lyase-like"/>
    <property type="match status" value="1"/>
</dbReference>
<sequence>MMNKAGFVLAIGLGIAVADAYAAKVKGITSVAQLAHYAGQSGNAIKMKPGVYRMEDYLTPQVISNTVPHEVMGAAMITFSGSNNTFDLTGVTIEVNTELLNDFRTTVMEFFVTGSNNRITGLTVTDVGNAPTAKGGQSFVVDGQRNAIMEVTLNMSGSAPYGYGDLLGKGGGSLARLQKHSGLLVTGEDIVIRDCSIYSRSFGHLFFVQGGRKVRFENCYAEAVTRTTDEMLAETSGPAFDANFAAVYKNYDGEKIISPGYTKSLSECGFRNYGSGGPERRSTGAISLINCRAKNCRIGFAMTKVDGDILIKDCEATGCEAGYNIEGVTIENSRGDAVNGPLLYLNAGEASTVDLALMPATNKTTVHALATIAGEDHSVTLKRWRNMARGAMLPICMGTTRPAACNPFSPLGTKPASGITLNNETGMPVEIGSTVRSSTITSTSAVTDHGSGNTVSTTQNPSG</sequence>
<evidence type="ECO:0008006" key="4">
    <source>
        <dbReference type="Google" id="ProtNLM"/>
    </source>
</evidence>
<evidence type="ECO:0000313" key="2">
    <source>
        <dbReference type="EMBL" id="VGO11777.1"/>
    </source>
</evidence>
<evidence type="ECO:0000256" key="1">
    <source>
        <dbReference type="SAM" id="MobiDB-lite"/>
    </source>
</evidence>
<keyword evidence="3" id="KW-1185">Reference proteome</keyword>